<sequence length="539" mass="56498">MSLASALVPESGADRVETLPIPVPASAWSALLSVPSQGRKWPGVARAAVTVALPGLGGLAFGSGSVSAVATLGAFAVVYGEGRPYRVRWRIVALVGVALVALAGIGAAAGALVHARDASPGWWLLMIGVMTTVVAVGAYVVDALRTGPPGAFLPLLSVVIASTLPGAGVPVASVLGWTALGAASALVVAMSGFPFRPRTPERTAVAAAVRDVESMLAENTAHRRRDAVRSLHGAWLCLHDADLVRPVRGRAPHRLARMLYAAHLRCSAALRGVPHDAASPEDDLHAQVPLRRPPALHLLARARHPHGRTVTILVRLLIACPVAGVLALVLDTGRPDWAVITTAMILHQGPDRVLGMHRAAHRFLGTVVGLVLLAALWYLEPRGAALVLVLAALMAAIEAFLVRHYGIAMAAITPLAMILGGVGLPGDVGPAIRDRMIETVIGVAVALAVMWGVLPRAHRRILVDADDRVAAAVANLTAETGDRERRRLRRDLAFDLQASTAAAVGAAHTEPRWTADRWADHHALHEQGYRLLAAPVGSD</sequence>
<feature type="transmembrane region" description="Helical" evidence="7">
    <location>
        <begin position="312"/>
        <end position="330"/>
    </location>
</feature>
<name>A0ABW4P262_9NOCA</name>
<keyword evidence="5 7" id="KW-0472">Membrane</keyword>
<dbReference type="RefSeq" id="WP_378485026.1">
    <property type="nucleotide sequence ID" value="NZ_JBHUFB010000009.1"/>
</dbReference>
<evidence type="ECO:0000256" key="1">
    <source>
        <dbReference type="ARBA" id="ARBA00004651"/>
    </source>
</evidence>
<dbReference type="Proteomes" id="UP001597286">
    <property type="component" value="Unassembled WGS sequence"/>
</dbReference>
<feature type="transmembrane region" description="Helical" evidence="7">
    <location>
        <begin position="150"/>
        <end position="168"/>
    </location>
</feature>
<dbReference type="Pfam" id="PF13515">
    <property type="entry name" value="FUSC_2"/>
    <property type="match status" value="1"/>
</dbReference>
<accession>A0ABW4P262</accession>
<feature type="transmembrane region" description="Helical" evidence="7">
    <location>
        <begin position="91"/>
        <end position="115"/>
    </location>
</feature>
<dbReference type="PANTHER" id="PTHR30509:SF9">
    <property type="entry name" value="MULTIDRUG RESISTANCE PROTEIN MDTO"/>
    <property type="match status" value="1"/>
</dbReference>
<comment type="similarity">
    <text evidence="6">Belongs to the YccS/YhfK family.</text>
</comment>
<reference evidence="10" key="1">
    <citation type="journal article" date="2019" name="Int. J. Syst. Evol. Microbiol.">
        <title>The Global Catalogue of Microorganisms (GCM) 10K type strain sequencing project: providing services to taxonomists for standard genome sequencing and annotation.</title>
        <authorList>
            <consortium name="The Broad Institute Genomics Platform"/>
            <consortium name="The Broad Institute Genome Sequencing Center for Infectious Disease"/>
            <person name="Wu L."/>
            <person name="Ma J."/>
        </authorList>
    </citation>
    <scope>NUCLEOTIDE SEQUENCE [LARGE SCALE GENOMIC DNA]</scope>
    <source>
        <strain evidence="10">DT72</strain>
    </source>
</reference>
<evidence type="ECO:0000313" key="9">
    <source>
        <dbReference type="EMBL" id="MFD1812525.1"/>
    </source>
</evidence>
<feature type="domain" description="Integral membrane bound transporter" evidence="8">
    <location>
        <begin position="323"/>
        <end position="449"/>
    </location>
</feature>
<keyword evidence="3 7" id="KW-0812">Transmembrane</keyword>
<feature type="transmembrane region" description="Helical" evidence="7">
    <location>
        <begin position="359"/>
        <end position="379"/>
    </location>
</feature>
<evidence type="ECO:0000256" key="5">
    <source>
        <dbReference type="ARBA" id="ARBA00023136"/>
    </source>
</evidence>
<evidence type="ECO:0000256" key="3">
    <source>
        <dbReference type="ARBA" id="ARBA00022692"/>
    </source>
</evidence>
<feature type="transmembrane region" description="Helical" evidence="7">
    <location>
        <begin position="436"/>
        <end position="454"/>
    </location>
</feature>
<keyword evidence="10" id="KW-1185">Reference proteome</keyword>
<dbReference type="InterPro" id="IPR049453">
    <property type="entry name" value="Memb_transporter_dom"/>
</dbReference>
<keyword evidence="4 7" id="KW-1133">Transmembrane helix</keyword>
<comment type="caution">
    <text evidence="9">The sequence shown here is derived from an EMBL/GenBank/DDBJ whole genome shotgun (WGS) entry which is preliminary data.</text>
</comment>
<feature type="transmembrane region" description="Helical" evidence="7">
    <location>
        <begin position="407"/>
        <end position="424"/>
    </location>
</feature>
<gene>
    <name evidence="9" type="ORF">ACFSJG_09895</name>
</gene>
<keyword evidence="2" id="KW-1003">Cell membrane</keyword>
<proteinExistence type="inferred from homology"/>
<feature type="transmembrane region" description="Helical" evidence="7">
    <location>
        <begin position="121"/>
        <end position="141"/>
    </location>
</feature>
<dbReference type="PANTHER" id="PTHR30509">
    <property type="entry name" value="P-HYDROXYBENZOIC ACID EFFLUX PUMP SUBUNIT-RELATED"/>
    <property type="match status" value="1"/>
</dbReference>
<feature type="transmembrane region" description="Helical" evidence="7">
    <location>
        <begin position="174"/>
        <end position="193"/>
    </location>
</feature>
<evidence type="ECO:0000256" key="4">
    <source>
        <dbReference type="ARBA" id="ARBA00022989"/>
    </source>
</evidence>
<protein>
    <submittedName>
        <fullName evidence="9">FUSC family protein</fullName>
    </submittedName>
</protein>
<evidence type="ECO:0000256" key="7">
    <source>
        <dbReference type="SAM" id="Phobius"/>
    </source>
</evidence>
<organism evidence="9 10">
    <name type="scientific">Rhodococcus gannanensis</name>
    <dbReference type="NCBI Taxonomy" id="1960308"/>
    <lineage>
        <taxon>Bacteria</taxon>
        <taxon>Bacillati</taxon>
        <taxon>Actinomycetota</taxon>
        <taxon>Actinomycetes</taxon>
        <taxon>Mycobacteriales</taxon>
        <taxon>Nocardiaceae</taxon>
        <taxon>Rhodococcus</taxon>
    </lineage>
</organism>
<dbReference type="EMBL" id="JBHUFB010000009">
    <property type="protein sequence ID" value="MFD1812525.1"/>
    <property type="molecule type" value="Genomic_DNA"/>
</dbReference>
<evidence type="ECO:0000313" key="10">
    <source>
        <dbReference type="Proteomes" id="UP001597286"/>
    </source>
</evidence>
<comment type="subcellular location">
    <subcellularLocation>
        <location evidence="1">Cell membrane</location>
        <topology evidence="1">Multi-pass membrane protein</topology>
    </subcellularLocation>
</comment>
<evidence type="ECO:0000256" key="2">
    <source>
        <dbReference type="ARBA" id="ARBA00022475"/>
    </source>
</evidence>
<evidence type="ECO:0000259" key="8">
    <source>
        <dbReference type="Pfam" id="PF13515"/>
    </source>
</evidence>
<feature type="transmembrane region" description="Helical" evidence="7">
    <location>
        <begin position="59"/>
        <end position="79"/>
    </location>
</feature>
<evidence type="ECO:0000256" key="6">
    <source>
        <dbReference type="ARBA" id="ARBA00043993"/>
    </source>
</evidence>